<evidence type="ECO:0000313" key="6">
    <source>
        <dbReference type="EMBL" id="NDY94741.1"/>
    </source>
</evidence>
<keyword evidence="4" id="KW-0413">Isomerase</keyword>
<dbReference type="GO" id="GO:0003755">
    <property type="term" value="F:peptidyl-prolyl cis-trans isomerase activity"/>
    <property type="evidence" value="ECO:0007669"/>
    <property type="project" value="UniProtKB-KW"/>
</dbReference>
<evidence type="ECO:0000256" key="4">
    <source>
        <dbReference type="ARBA" id="ARBA00023110"/>
    </source>
</evidence>
<dbReference type="InterPro" id="IPR027304">
    <property type="entry name" value="Trigger_fact/SurA_dom_sf"/>
</dbReference>
<comment type="caution">
    <text evidence="6">The sequence shown here is derived from an EMBL/GenBank/DDBJ whole genome shotgun (WGS) entry which is preliminary data.</text>
</comment>
<dbReference type="InterPro" id="IPR046357">
    <property type="entry name" value="PPIase_dom_sf"/>
</dbReference>
<accession>A0A845V3B6</accession>
<dbReference type="RefSeq" id="WP_164210125.1">
    <property type="nucleotide sequence ID" value="NZ_JAAGSC010000031.1"/>
</dbReference>
<gene>
    <name evidence="6" type="ORF">G3I74_03230</name>
</gene>
<dbReference type="AlphaFoldDB" id="A0A845V3B6"/>
<dbReference type="Proteomes" id="UP000484885">
    <property type="component" value="Unassembled WGS sequence"/>
</dbReference>
<dbReference type="InterPro" id="IPR000297">
    <property type="entry name" value="PPIase_PpiC"/>
</dbReference>
<evidence type="ECO:0000256" key="1">
    <source>
        <dbReference type="ARBA" id="ARBA00000971"/>
    </source>
</evidence>
<dbReference type="InterPro" id="IPR050245">
    <property type="entry name" value="PrsA_foldase"/>
</dbReference>
<evidence type="ECO:0000256" key="2">
    <source>
        <dbReference type="ARBA" id="ARBA00007656"/>
    </source>
</evidence>
<dbReference type="SUPFAM" id="SSF109998">
    <property type="entry name" value="Triger factor/SurA peptide-binding domain-like"/>
    <property type="match status" value="1"/>
</dbReference>
<reference evidence="6 7" key="1">
    <citation type="submission" date="2020-02" db="EMBL/GenBank/DDBJ databases">
        <authorList>
            <person name="Zhang X.-Y."/>
        </authorList>
    </citation>
    <scope>NUCLEOTIDE SEQUENCE [LARGE SCALE GENOMIC DNA]</scope>
    <source>
        <strain evidence="6 7">C33</strain>
    </source>
</reference>
<dbReference type="PROSITE" id="PS51257">
    <property type="entry name" value="PROKAR_LIPOPROTEIN"/>
    <property type="match status" value="1"/>
</dbReference>
<dbReference type="SUPFAM" id="SSF54534">
    <property type="entry name" value="FKBP-like"/>
    <property type="match status" value="1"/>
</dbReference>
<evidence type="ECO:0000256" key="3">
    <source>
        <dbReference type="ARBA" id="ARBA00013194"/>
    </source>
</evidence>
<sequence length="274" mass="30762">MNRNLGFLLIAVAVVLAGCQQQNDRLISPDDVILVEVDGQPVSLPMLEFMMAQRGIDEDDHDAMRELLDELIRLRAVANAAEREGLAAEPEVRAQRALRDMETLQLRYFSRVHEEFPVTEQAIRETYNNQIERSGERQFRLETIAYPRQADALLRLAELQDGEASFDDLLEAAAGEGWLVEPTGWVDRSQLGPELGPMLEGAAEGDVLSAPLQTPQGWRLLRVQASRDLEAPALDQVREGIERQLVRQRLEALVEDLYQAAEITPMLPVEEVGD</sequence>
<dbReference type="PANTHER" id="PTHR47245:SF2">
    <property type="entry name" value="PEPTIDYL-PROLYL CIS-TRANS ISOMERASE HP_0175-RELATED"/>
    <property type="match status" value="1"/>
</dbReference>
<protein>
    <recommendedName>
        <fullName evidence="3">peptidylprolyl isomerase</fullName>
        <ecNumber evidence="3">5.2.1.8</ecNumber>
    </recommendedName>
</protein>
<organism evidence="6 7">
    <name type="scientific">Wenzhouxiangella limi</name>
    <dbReference type="NCBI Taxonomy" id="2707351"/>
    <lineage>
        <taxon>Bacteria</taxon>
        <taxon>Pseudomonadati</taxon>
        <taxon>Pseudomonadota</taxon>
        <taxon>Gammaproteobacteria</taxon>
        <taxon>Chromatiales</taxon>
        <taxon>Wenzhouxiangellaceae</taxon>
        <taxon>Wenzhouxiangella</taxon>
    </lineage>
</organism>
<dbReference type="PANTHER" id="PTHR47245">
    <property type="entry name" value="PEPTIDYLPROLYL ISOMERASE"/>
    <property type="match status" value="1"/>
</dbReference>
<comment type="catalytic activity">
    <reaction evidence="1">
        <text>[protein]-peptidylproline (omega=180) = [protein]-peptidylproline (omega=0)</text>
        <dbReference type="Rhea" id="RHEA:16237"/>
        <dbReference type="Rhea" id="RHEA-COMP:10747"/>
        <dbReference type="Rhea" id="RHEA-COMP:10748"/>
        <dbReference type="ChEBI" id="CHEBI:83833"/>
        <dbReference type="ChEBI" id="CHEBI:83834"/>
        <dbReference type="EC" id="5.2.1.8"/>
    </reaction>
</comment>
<evidence type="ECO:0000259" key="5">
    <source>
        <dbReference type="Pfam" id="PF13145"/>
    </source>
</evidence>
<feature type="domain" description="PpiC" evidence="5">
    <location>
        <begin position="118"/>
        <end position="239"/>
    </location>
</feature>
<evidence type="ECO:0000313" key="7">
    <source>
        <dbReference type="Proteomes" id="UP000484885"/>
    </source>
</evidence>
<keyword evidence="7" id="KW-1185">Reference proteome</keyword>
<dbReference type="EC" id="5.2.1.8" evidence="3"/>
<keyword evidence="4" id="KW-0697">Rotamase</keyword>
<dbReference type="EMBL" id="JAAGSC010000031">
    <property type="protein sequence ID" value="NDY94741.1"/>
    <property type="molecule type" value="Genomic_DNA"/>
</dbReference>
<proteinExistence type="inferred from homology"/>
<comment type="similarity">
    <text evidence="2">Belongs to the PpiC/parvulin rotamase family.</text>
</comment>
<dbReference type="Pfam" id="PF13145">
    <property type="entry name" value="Rotamase_2"/>
    <property type="match status" value="1"/>
</dbReference>
<name>A0A845V3B6_9GAMM</name>
<dbReference type="Gene3D" id="3.10.50.40">
    <property type="match status" value="1"/>
</dbReference>